<feature type="compositionally biased region" description="Polar residues" evidence="5">
    <location>
        <begin position="28"/>
        <end position="38"/>
    </location>
</feature>
<dbReference type="GO" id="GO:0034599">
    <property type="term" value="P:cellular response to oxidative stress"/>
    <property type="evidence" value="ECO:0007669"/>
    <property type="project" value="UniProtKB-ARBA"/>
</dbReference>
<dbReference type="PANTHER" id="PTHR40621">
    <property type="entry name" value="TRANSCRIPTION FACTOR KAPC-RELATED"/>
    <property type="match status" value="1"/>
</dbReference>
<dbReference type="Pfam" id="PF08601">
    <property type="entry name" value="PAP1"/>
    <property type="match status" value="1"/>
</dbReference>
<dbReference type="Proteomes" id="UP000237631">
    <property type="component" value="Unassembled WGS sequence"/>
</dbReference>
<feature type="compositionally biased region" description="Low complexity" evidence="5">
    <location>
        <begin position="428"/>
        <end position="456"/>
    </location>
</feature>
<dbReference type="InterPro" id="IPR013910">
    <property type="entry name" value="TF_PAP1"/>
</dbReference>
<keyword evidence="8" id="KW-1185">Reference proteome</keyword>
<dbReference type="EMBL" id="PNEN01001659">
    <property type="protein sequence ID" value="PPJ52797.1"/>
    <property type="molecule type" value="Genomic_DNA"/>
</dbReference>
<evidence type="ECO:0000313" key="7">
    <source>
        <dbReference type="EMBL" id="PPJ52797.1"/>
    </source>
</evidence>
<feature type="region of interest" description="Disordered" evidence="5">
    <location>
        <begin position="90"/>
        <end position="200"/>
    </location>
</feature>
<feature type="region of interest" description="Disordered" evidence="5">
    <location>
        <begin position="223"/>
        <end position="253"/>
    </location>
</feature>
<keyword evidence="3" id="KW-0539">Nucleus</keyword>
<dbReference type="PROSITE" id="PS50217">
    <property type="entry name" value="BZIP"/>
    <property type="match status" value="1"/>
</dbReference>
<dbReference type="PANTHER" id="PTHR40621:SF6">
    <property type="entry name" value="AP-1-LIKE TRANSCRIPTION FACTOR YAP1-RELATED"/>
    <property type="match status" value="1"/>
</dbReference>
<dbReference type="SMART" id="SM00338">
    <property type="entry name" value="BRLZ"/>
    <property type="match status" value="1"/>
</dbReference>
<dbReference type="GO" id="GO:0005737">
    <property type="term" value="C:cytoplasm"/>
    <property type="evidence" value="ECO:0007669"/>
    <property type="project" value="UniProtKB-SubCell"/>
</dbReference>
<dbReference type="InterPro" id="IPR050936">
    <property type="entry name" value="AP-1-like"/>
</dbReference>
<feature type="compositionally biased region" description="Polar residues" evidence="5">
    <location>
        <begin position="397"/>
        <end position="427"/>
    </location>
</feature>
<feature type="compositionally biased region" description="Basic and acidic residues" evidence="5">
    <location>
        <begin position="170"/>
        <end position="186"/>
    </location>
</feature>
<gene>
    <name evidence="7" type="ORF">CBER1_11018</name>
</gene>
<dbReference type="Pfam" id="PF00170">
    <property type="entry name" value="bZIP_1"/>
    <property type="match status" value="1"/>
</dbReference>
<feature type="compositionally biased region" description="Polar residues" evidence="5">
    <location>
        <begin position="273"/>
        <end position="287"/>
    </location>
</feature>
<dbReference type="CDD" id="cd14688">
    <property type="entry name" value="bZIP_YAP"/>
    <property type="match status" value="1"/>
</dbReference>
<reference evidence="8" key="1">
    <citation type="journal article" date="2017" name="bioRxiv">
        <title>Conservation of a gene cluster reveals novel cercosporin biosynthetic mechanisms and extends production to the genus Colletotrichum.</title>
        <authorList>
            <person name="de Jonge R."/>
            <person name="Ebert M.K."/>
            <person name="Huitt-Roehl C.R."/>
            <person name="Pal P."/>
            <person name="Suttle J.C."/>
            <person name="Spanner R.E."/>
            <person name="Neubauer J.D."/>
            <person name="Jurick W.M.II."/>
            <person name="Stott K.A."/>
            <person name="Secor G.A."/>
            <person name="Thomma B.P.H.J."/>
            <person name="Van de Peer Y."/>
            <person name="Townsend C.A."/>
            <person name="Bolton M.D."/>
        </authorList>
    </citation>
    <scope>NUCLEOTIDE SEQUENCE [LARGE SCALE GENOMIC DNA]</scope>
    <source>
        <strain evidence="8">CBS538.71</strain>
    </source>
</reference>
<evidence type="ECO:0000259" key="6">
    <source>
        <dbReference type="PROSITE" id="PS50217"/>
    </source>
</evidence>
<evidence type="ECO:0000256" key="5">
    <source>
        <dbReference type="SAM" id="MobiDB-lite"/>
    </source>
</evidence>
<dbReference type="PROSITE" id="PS00036">
    <property type="entry name" value="BZIP_BASIC"/>
    <property type="match status" value="1"/>
</dbReference>
<comment type="subcellular location">
    <subcellularLocation>
        <location evidence="2">Cytoplasm</location>
    </subcellularLocation>
    <subcellularLocation>
        <location evidence="1">Nucleus</location>
    </subcellularLocation>
</comment>
<dbReference type="InterPro" id="IPR023167">
    <property type="entry name" value="Yap1_redox_dom_sf"/>
</dbReference>
<dbReference type="GO" id="GO:0000976">
    <property type="term" value="F:transcription cis-regulatory region binding"/>
    <property type="evidence" value="ECO:0007669"/>
    <property type="project" value="InterPro"/>
</dbReference>
<dbReference type="InterPro" id="IPR004827">
    <property type="entry name" value="bZIP"/>
</dbReference>
<evidence type="ECO:0000256" key="1">
    <source>
        <dbReference type="ARBA" id="ARBA00004123"/>
    </source>
</evidence>
<feature type="compositionally biased region" description="Basic and acidic residues" evidence="5">
    <location>
        <begin position="114"/>
        <end position="139"/>
    </location>
</feature>
<comment type="caution">
    <text evidence="7">The sequence shown here is derived from an EMBL/GenBank/DDBJ whole genome shotgun (WGS) entry which is preliminary data.</text>
</comment>
<evidence type="ECO:0000313" key="8">
    <source>
        <dbReference type="Proteomes" id="UP000237631"/>
    </source>
</evidence>
<protein>
    <recommendedName>
        <fullName evidence="6">BZIP domain-containing protein</fullName>
    </recommendedName>
</protein>
<feature type="region of interest" description="Disordered" evidence="5">
    <location>
        <begin position="28"/>
        <end position="73"/>
    </location>
</feature>
<name>A0A2S6BZ88_9PEZI</name>
<dbReference type="SUPFAM" id="SSF111430">
    <property type="entry name" value="YAP1 redox domain"/>
    <property type="match status" value="1"/>
</dbReference>
<dbReference type="OrthoDB" id="5380163at2759"/>
<dbReference type="GO" id="GO:0001228">
    <property type="term" value="F:DNA-binding transcription activator activity, RNA polymerase II-specific"/>
    <property type="evidence" value="ECO:0007669"/>
    <property type="project" value="TreeGrafter"/>
</dbReference>
<dbReference type="STRING" id="357750.A0A2S6BZ88"/>
<evidence type="ECO:0000256" key="4">
    <source>
        <dbReference type="ARBA" id="ARBA00038132"/>
    </source>
</evidence>
<proteinExistence type="inferred from homology"/>
<sequence>MAELTKREQQAIPYLTPQQQNLLVAALSSQAQPHTSTLERPGAVKRSDSDPHTHPNTMPTDANGDALFVSPQTAEMDNFGLDYTPGLDYLDDDGFDFENADVGGELIGPLPGSEGHEKRKSREDSVGTEHDAKRQETNDGGKAQKKPGRKPLTSEPTTKRKAQNRAAQRAFRERKEKHLKDLEEKVSSLTKTSEADKQENGVLRAQVERLQVELREYRKRLSLNSGAARSSPPLNPMNGQQRSSSGPSYGTNFQFDFPKFGALPGSQLFGAQDISNGNSPGNKSDNMSPPIVQSPASINGVSQSQPQAQNSRHNSLGRSLSPQSIQRNDSTSGSNGSPANVTSMDSAFTSYSTNDNMHGFATTLPQMSNGDGSFNDLFSPNLLKSANMNTYFNNNNAQTSAPSSNYNGESFDNGGDSTSGLNRVFQFNSGSNASDSTSPSASSNSQWNANGNGNSSCGTSPEPLHDSPALRDGQYGDKNHKPAVSSQLTPANLNSQQSMNSIYGFGNADLTNPSSANTFDPVLFGDYRDTNDAILGTGDFTGGFFDDALNSASLDYQSPSNLFGILQSPRQTQATLPVPNKPANAPTPSRNLMAEIQKTCDGGDDDYGLPGADKNKTQADNGKFISCNNIWTQLQSNPDFQEGKFDLDGLCSQLRVKAKCSENGVMVDQEHVNAALKKLGKKDEAGKPYGPPSLLFEQDSWNNVLKKLQNNSKA</sequence>
<comment type="similarity">
    <text evidence="4">Belongs to the bZIP family. YAP subfamily.</text>
</comment>
<evidence type="ECO:0000256" key="2">
    <source>
        <dbReference type="ARBA" id="ARBA00004496"/>
    </source>
</evidence>
<dbReference type="Gene3D" id="1.10.238.100">
    <property type="entry name" value="YAP1 redox domain. Chain B"/>
    <property type="match status" value="1"/>
</dbReference>
<feature type="compositionally biased region" description="Polar residues" evidence="5">
    <location>
        <begin position="237"/>
        <end position="253"/>
    </location>
</feature>
<evidence type="ECO:0000256" key="3">
    <source>
        <dbReference type="ARBA" id="ARBA00023242"/>
    </source>
</evidence>
<feature type="domain" description="BZIP" evidence="6">
    <location>
        <begin position="154"/>
        <end position="217"/>
    </location>
</feature>
<feature type="compositionally biased region" description="Acidic residues" evidence="5">
    <location>
        <begin position="90"/>
        <end position="99"/>
    </location>
</feature>
<dbReference type="FunFam" id="1.20.5.170:FF:000067">
    <property type="entry name" value="BZIP transcription factor"/>
    <property type="match status" value="1"/>
</dbReference>
<dbReference type="GO" id="GO:0090575">
    <property type="term" value="C:RNA polymerase II transcription regulator complex"/>
    <property type="evidence" value="ECO:0007669"/>
    <property type="project" value="TreeGrafter"/>
</dbReference>
<accession>A0A2S6BZ88</accession>
<dbReference type="InterPro" id="IPR046347">
    <property type="entry name" value="bZIP_sf"/>
</dbReference>
<feature type="compositionally biased region" description="Basic and acidic residues" evidence="5">
    <location>
        <begin position="463"/>
        <end position="480"/>
    </location>
</feature>
<feature type="region of interest" description="Disordered" evidence="5">
    <location>
        <begin position="266"/>
        <end position="347"/>
    </location>
</feature>
<dbReference type="Gene3D" id="1.20.5.170">
    <property type="match status" value="1"/>
</dbReference>
<feature type="region of interest" description="Disordered" evidence="5">
    <location>
        <begin position="394"/>
        <end position="486"/>
    </location>
</feature>
<dbReference type="AlphaFoldDB" id="A0A2S6BZ88"/>
<dbReference type="SUPFAM" id="SSF57959">
    <property type="entry name" value="Leucine zipper domain"/>
    <property type="match status" value="1"/>
</dbReference>
<feature type="compositionally biased region" description="Polar residues" evidence="5">
    <location>
        <begin position="294"/>
        <end position="347"/>
    </location>
</feature>
<organism evidence="7 8">
    <name type="scientific">Cercospora berteroae</name>
    <dbReference type="NCBI Taxonomy" id="357750"/>
    <lineage>
        <taxon>Eukaryota</taxon>
        <taxon>Fungi</taxon>
        <taxon>Dikarya</taxon>
        <taxon>Ascomycota</taxon>
        <taxon>Pezizomycotina</taxon>
        <taxon>Dothideomycetes</taxon>
        <taxon>Dothideomycetidae</taxon>
        <taxon>Mycosphaerellales</taxon>
        <taxon>Mycosphaerellaceae</taxon>
        <taxon>Cercospora</taxon>
    </lineage>
</organism>